<dbReference type="Proteomes" id="UP000094444">
    <property type="component" value="Unassembled WGS sequence"/>
</dbReference>
<dbReference type="EMBL" id="MAVT02000455">
    <property type="protein sequence ID" value="POS75696.1"/>
    <property type="molecule type" value="Genomic_DNA"/>
</dbReference>
<dbReference type="InterPro" id="IPR011330">
    <property type="entry name" value="Glyco_hydro/deAcase_b/a-brl"/>
</dbReference>
<dbReference type="InParanoid" id="A0A2P5HZL5"/>
<reference evidence="2" key="1">
    <citation type="submission" date="2017-09" db="EMBL/GenBank/DDBJ databases">
        <title>Polyketide synthases of a Diaporthe helianthi virulent isolate.</title>
        <authorList>
            <person name="Baroncelli R."/>
        </authorList>
    </citation>
    <scope>NUCLEOTIDE SEQUENCE [LARGE SCALE GENOMIC DNA]</scope>
    <source>
        <strain evidence="2">7/96</strain>
    </source>
</reference>
<sequence>MPNPWPHGAKCAISFTMDNLGEAQAVHNKTWPADKPTGQDPSVLETLPRILDILAKAQNNTTTTKNNNDKGVRATYFAEAWSLPTYPAAVADLQRRGHEVAWHGYQHEVWHALSAAEEEASFERSFGAARDAGVRYAGFRPPGGRINGARTMGLFRRFGVGYVSPLGKFGVERCGDGEADVVVVVLPFEWEAVDAFWYMDKFGGIRREHGVQEGPLGPAEFRGYLLRRIEEVKREGGYMSILFHPFLTTDEERMKLLGEIVDKIGRDPDVWCAPCGEVADWVRDHSAEFGFK</sequence>
<dbReference type="InterPro" id="IPR002509">
    <property type="entry name" value="NODB_dom"/>
</dbReference>
<accession>A0A2P5HZL5</accession>
<dbReference type="Gene3D" id="3.20.20.370">
    <property type="entry name" value="Glycoside hydrolase/deacetylase"/>
    <property type="match status" value="1"/>
</dbReference>
<evidence type="ECO:0000313" key="2">
    <source>
        <dbReference type="EMBL" id="POS75696.1"/>
    </source>
</evidence>
<dbReference type="STRING" id="158607.A0A2P5HZL5"/>
<organism evidence="2 3">
    <name type="scientific">Diaporthe helianthi</name>
    <dbReference type="NCBI Taxonomy" id="158607"/>
    <lineage>
        <taxon>Eukaryota</taxon>
        <taxon>Fungi</taxon>
        <taxon>Dikarya</taxon>
        <taxon>Ascomycota</taxon>
        <taxon>Pezizomycotina</taxon>
        <taxon>Sordariomycetes</taxon>
        <taxon>Sordariomycetidae</taxon>
        <taxon>Diaporthales</taxon>
        <taxon>Diaporthaceae</taxon>
        <taxon>Diaporthe</taxon>
    </lineage>
</organism>
<comment type="caution">
    <text evidence="2">The sequence shown here is derived from an EMBL/GenBank/DDBJ whole genome shotgun (WGS) entry which is preliminary data.</text>
</comment>
<dbReference type="GO" id="GO:0016810">
    <property type="term" value="F:hydrolase activity, acting on carbon-nitrogen (but not peptide) bonds"/>
    <property type="evidence" value="ECO:0007669"/>
    <property type="project" value="InterPro"/>
</dbReference>
<dbReference type="PANTHER" id="PTHR47561:SF1">
    <property type="entry name" value="POLYSACCHARIDE DEACETYLASE FAMILY PROTEIN (AFU_ORTHOLOGUE AFUA_6G05030)"/>
    <property type="match status" value="1"/>
</dbReference>
<dbReference type="GO" id="GO:0005975">
    <property type="term" value="P:carbohydrate metabolic process"/>
    <property type="evidence" value="ECO:0007669"/>
    <property type="project" value="InterPro"/>
</dbReference>
<name>A0A2P5HZL5_DIAHE</name>
<dbReference type="OrthoDB" id="3162524at2759"/>
<dbReference type="SUPFAM" id="SSF88713">
    <property type="entry name" value="Glycoside hydrolase/deacetylase"/>
    <property type="match status" value="1"/>
</dbReference>
<feature type="domain" description="NodB homology" evidence="1">
    <location>
        <begin position="68"/>
        <end position="148"/>
    </location>
</feature>
<dbReference type="Pfam" id="PF01522">
    <property type="entry name" value="Polysacc_deac_1"/>
    <property type="match status" value="1"/>
</dbReference>
<proteinExistence type="predicted"/>
<evidence type="ECO:0000259" key="1">
    <source>
        <dbReference type="Pfam" id="PF01522"/>
    </source>
</evidence>
<gene>
    <name evidence="2" type="ORF">DHEL01_v205913</name>
</gene>
<dbReference type="AlphaFoldDB" id="A0A2P5HZL5"/>
<protein>
    <recommendedName>
        <fullName evidence="1">NodB homology domain-containing protein</fullName>
    </recommendedName>
</protein>
<dbReference type="PANTHER" id="PTHR47561">
    <property type="entry name" value="POLYSACCHARIDE DEACETYLASE FAMILY PROTEIN (AFU_ORTHOLOGUE AFUA_6G05030)"/>
    <property type="match status" value="1"/>
</dbReference>
<keyword evidence="3" id="KW-1185">Reference proteome</keyword>
<evidence type="ECO:0000313" key="3">
    <source>
        <dbReference type="Proteomes" id="UP000094444"/>
    </source>
</evidence>